<dbReference type="InterPro" id="IPR011990">
    <property type="entry name" value="TPR-like_helical_dom_sf"/>
</dbReference>
<keyword evidence="7" id="KW-0175">Coiled coil</keyword>
<comment type="similarity">
    <text evidence="1">Belongs to the thioredoxin family.</text>
</comment>
<dbReference type="SUPFAM" id="SSF48452">
    <property type="entry name" value="TPR-like"/>
    <property type="match status" value="1"/>
</dbReference>
<dbReference type="PRINTS" id="PR00421">
    <property type="entry name" value="THIOREDOXIN"/>
</dbReference>
<dbReference type="SUPFAM" id="SSF52833">
    <property type="entry name" value="Thioredoxin-like"/>
    <property type="match status" value="1"/>
</dbReference>
<reference evidence="9 10" key="1">
    <citation type="submission" date="2021-06" db="EMBL/GenBank/DDBJ databases">
        <title>Microbial metabolic specificity influences pelagic lipid remineralization.</title>
        <authorList>
            <person name="Behrendt L."/>
            <person name="Hunter J.E."/>
            <person name="Alcolombri U."/>
            <person name="Smriga S."/>
            <person name="Mincer T."/>
            <person name="Lowenstein D.P."/>
            <person name="Peaudecerf F.J."/>
            <person name="Fernandez V.I."/>
            <person name="Fredricks H."/>
            <person name="Almblad H."/>
            <person name="Harrison J.J."/>
            <person name="Stocker R."/>
            <person name="Van Mooy B.A.S."/>
        </authorList>
    </citation>
    <scope>NUCLEOTIDE SEQUENCE [LARGE SCALE GENOMIC DNA]</scope>
    <source>
        <strain evidence="9 10">HP15-B</strain>
    </source>
</reference>
<dbReference type="Gene3D" id="1.25.40.10">
    <property type="entry name" value="Tetratricopeptide repeat domain"/>
    <property type="match status" value="2"/>
</dbReference>
<dbReference type="PANTHER" id="PTHR45663">
    <property type="entry name" value="GEO12009P1"/>
    <property type="match status" value="1"/>
</dbReference>
<sequence length="297" mass="33655">MIHTTFQVPCMSNSPYIFDATMENFQQKVMEASASTPVLVDVWAEWCAPCKQLMPLLEKLAEDYQGAFMLAKVNADEQEQLTSSLGVRSLPTVILVKNGQAVDGFNGALPENEIRKVLDKHVEAPKEDPYDKAHRIWEEGDVEGALAILSQMNQEDPENLKVLIDLAQLKAEMGDLETAEQVLESLPPEEKMQHQAKQLAARLKFLRQSAELPPIKDLEMALEQDPKDPNALHQLALHHVLQENNAEAMDLLIRLMQVDSKYKDEVAKTTLIELFDKLGNNNPDVRTYRRKLYTLMH</sequence>
<dbReference type="PROSITE" id="PS00194">
    <property type="entry name" value="THIOREDOXIN_1"/>
    <property type="match status" value="1"/>
</dbReference>
<keyword evidence="3" id="KW-0249">Electron transport</keyword>
<protein>
    <recommendedName>
        <fullName evidence="6">Thioredoxin</fullName>
    </recommendedName>
</protein>
<evidence type="ECO:0000256" key="6">
    <source>
        <dbReference type="NCBIfam" id="TIGR01068"/>
    </source>
</evidence>
<dbReference type="Pfam" id="PF14559">
    <property type="entry name" value="TPR_19"/>
    <property type="match status" value="1"/>
</dbReference>
<dbReference type="Proteomes" id="UP000683442">
    <property type="component" value="Chromosome"/>
</dbReference>
<evidence type="ECO:0000256" key="3">
    <source>
        <dbReference type="ARBA" id="ARBA00022982"/>
    </source>
</evidence>
<dbReference type="PROSITE" id="PS51352">
    <property type="entry name" value="THIOREDOXIN_2"/>
    <property type="match status" value="1"/>
</dbReference>
<evidence type="ECO:0000313" key="10">
    <source>
        <dbReference type="Proteomes" id="UP000683442"/>
    </source>
</evidence>
<accession>A0ABX8IGN1</accession>
<dbReference type="InterPro" id="IPR017937">
    <property type="entry name" value="Thioredoxin_CS"/>
</dbReference>
<dbReference type="Gene3D" id="3.40.30.10">
    <property type="entry name" value="Glutaredoxin"/>
    <property type="match status" value="1"/>
</dbReference>
<dbReference type="PANTHER" id="PTHR45663:SF11">
    <property type="entry name" value="GEO12009P1"/>
    <property type="match status" value="1"/>
</dbReference>
<keyword evidence="4" id="KW-1015">Disulfide bond</keyword>
<proteinExistence type="inferred from homology"/>
<evidence type="ECO:0000256" key="4">
    <source>
        <dbReference type="ARBA" id="ARBA00023157"/>
    </source>
</evidence>
<evidence type="ECO:0000313" key="9">
    <source>
        <dbReference type="EMBL" id="QWV12793.1"/>
    </source>
</evidence>
<keyword evidence="10" id="KW-1185">Reference proteome</keyword>
<gene>
    <name evidence="9" type="primary">trxA</name>
    <name evidence="9" type="ORF">KQ249_19350</name>
</gene>
<feature type="domain" description="Thioredoxin" evidence="8">
    <location>
        <begin position="1"/>
        <end position="123"/>
    </location>
</feature>
<dbReference type="InterPro" id="IPR005746">
    <property type="entry name" value="Thioredoxin"/>
</dbReference>
<dbReference type="InterPro" id="IPR036249">
    <property type="entry name" value="Thioredoxin-like_sf"/>
</dbReference>
<keyword evidence="5" id="KW-0676">Redox-active center</keyword>
<organism evidence="9 10">
    <name type="scientific">Marinobacter adhaerens</name>
    <dbReference type="NCBI Taxonomy" id="1033846"/>
    <lineage>
        <taxon>Bacteria</taxon>
        <taxon>Pseudomonadati</taxon>
        <taxon>Pseudomonadota</taxon>
        <taxon>Gammaproteobacteria</taxon>
        <taxon>Pseudomonadales</taxon>
        <taxon>Marinobacteraceae</taxon>
        <taxon>Marinobacter</taxon>
    </lineage>
</organism>
<dbReference type="CDD" id="cd02956">
    <property type="entry name" value="ybbN"/>
    <property type="match status" value="1"/>
</dbReference>
<dbReference type="Pfam" id="PF00085">
    <property type="entry name" value="Thioredoxin"/>
    <property type="match status" value="1"/>
</dbReference>
<name>A0ABX8IGN1_9GAMM</name>
<dbReference type="EMBL" id="CP076686">
    <property type="protein sequence ID" value="QWV12793.1"/>
    <property type="molecule type" value="Genomic_DNA"/>
</dbReference>
<dbReference type="Pfam" id="PF14561">
    <property type="entry name" value="TPR_20"/>
    <property type="match status" value="1"/>
</dbReference>
<evidence type="ECO:0000256" key="1">
    <source>
        <dbReference type="ARBA" id="ARBA00008987"/>
    </source>
</evidence>
<evidence type="ECO:0000256" key="5">
    <source>
        <dbReference type="ARBA" id="ARBA00023284"/>
    </source>
</evidence>
<dbReference type="NCBIfam" id="TIGR01068">
    <property type="entry name" value="thioredoxin"/>
    <property type="match status" value="1"/>
</dbReference>
<evidence type="ECO:0000256" key="7">
    <source>
        <dbReference type="SAM" id="Coils"/>
    </source>
</evidence>
<keyword evidence="2" id="KW-0813">Transport</keyword>
<dbReference type="InterPro" id="IPR013766">
    <property type="entry name" value="Thioredoxin_domain"/>
</dbReference>
<evidence type="ECO:0000259" key="8">
    <source>
        <dbReference type="PROSITE" id="PS51352"/>
    </source>
</evidence>
<evidence type="ECO:0000256" key="2">
    <source>
        <dbReference type="ARBA" id="ARBA00022448"/>
    </source>
</evidence>
<feature type="coiled-coil region" evidence="7">
    <location>
        <begin position="166"/>
        <end position="209"/>
    </location>
</feature>